<keyword evidence="2" id="KW-1185">Reference proteome</keyword>
<reference evidence="2" key="1">
    <citation type="journal article" date="2024" name="Proc. Natl. Acad. Sci. U.S.A.">
        <title>Extraordinary preservation of gene collinearity over three hundred million years revealed in homosporous lycophytes.</title>
        <authorList>
            <person name="Li C."/>
            <person name="Wickell D."/>
            <person name="Kuo L.Y."/>
            <person name="Chen X."/>
            <person name="Nie B."/>
            <person name="Liao X."/>
            <person name="Peng D."/>
            <person name="Ji J."/>
            <person name="Jenkins J."/>
            <person name="Williams M."/>
            <person name="Shu S."/>
            <person name="Plott C."/>
            <person name="Barry K."/>
            <person name="Rajasekar S."/>
            <person name="Grimwood J."/>
            <person name="Han X."/>
            <person name="Sun S."/>
            <person name="Hou Z."/>
            <person name="He W."/>
            <person name="Dai G."/>
            <person name="Sun C."/>
            <person name="Schmutz J."/>
            <person name="Leebens-Mack J.H."/>
            <person name="Li F.W."/>
            <person name="Wang L."/>
        </authorList>
    </citation>
    <scope>NUCLEOTIDE SEQUENCE [LARGE SCALE GENOMIC DNA]</scope>
    <source>
        <strain evidence="2">cv. PW_Plant_1</strain>
    </source>
</reference>
<gene>
    <name evidence="1" type="ORF">O6H91_13G105500</name>
</gene>
<evidence type="ECO:0000313" key="1">
    <source>
        <dbReference type="EMBL" id="KAJ7534688.1"/>
    </source>
</evidence>
<organism evidence="1 2">
    <name type="scientific">Diphasiastrum complanatum</name>
    <name type="common">Issler's clubmoss</name>
    <name type="synonym">Lycopodium complanatum</name>
    <dbReference type="NCBI Taxonomy" id="34168"/>
    <lineage>
        <taxon>Eukaryota</taxon>
        <taxon>Viridiplantae</taxon>
        <taxon>Streptophyta</taxon>
        <taxon>Embryophyta</taxon>
        <taxon>Tracheophyta</taxon>
        <taxon>Lycopodiopsida</taxon>
        <taxon>Lycopodiales</taxon>
        <taxon>Lycopodiaceae</taxon>
        <taxon>Lycopodioideae</taxon>
        <taxon>Diphasiastrum</taxon>
    </lineage>
</organism>
<dbReference type="Proteomes" id="UP001162992">
    <property type="component" value="Chromosome 13"/>
</dbReference>
<comment type="caution">
    <text evidence="1">The sequence shown here is derived from an EMBL/GenBank/DDBJ whole genome shotgun (WGS) entry which is preliminary data.</text>
</comment>
<accession>A0ACC2BY39</accession>
<sequence length="2220" mass="240023">MEEENPATLLAVVQQGLEFNKEDDASGREANIFEKHDRSEQQANDRVPLGITLQVAERHGCSKEETGAMTNNDAIKLSEEVSTLSENANIVTQNEALPMKVMQGKAPSQNRCLEACDHQVAPPRFVRQEEQQDYCMVNEDVIADISTAMHSCKQQEDVIVKHGSCKKPEIVVDQATHLRDDIIIRNLPTGESGKSSSGRLGPLDPIVAGSSHDKVWSAEHLTSEKLENNPLQEKPVEETSLQEKPVEKNPLQEKSKDLMGQNIEEDEGKFAGPVSSSLESGKKISTVPLSALVNVEDENLLVHKGLQVTREQSDYVEVQQDKSAGIPTMYSKRRNGGTEQDNSSKRRKIAHVPDIVYVSEPGGAPTEDLGESLADSVSKGEQLPSIGTRSSLEASHAVPVSAFDGDLVEMHGNAEVWTEQLQFADSCLTFSDSIIIEHEQDKISFQGKSPDRSNFSCETSEYLQLKVPEAIGPLLSEVPLKSVTVIKAAEKIVQESEVQLRQPEVPSAKDLSDHEEPFLETIGSSGITSETVDNASQAKELDSNIPESVNVEALPFKDDGEGKKTDLTVPKTGDLQVNLEYISACSAAPDAVFTGDAMLNAATINSAGETNLCDHKKFEGTMQGVANTIVETETPGLLTAQDKDHSHFNTEESTKIASLKAGAVLLTAGCSSEALQGEGTGSKIEDMKHQNTEDETRMTLVPSDSEKCILAISASDSAQSNVMMRTAVVSEQAGLEDLHGQGAGFKAKDREHQNASGDARIKLTHSDSERCMPAIGAPDFGQLEVTMGNAVMSEQADEGRFSNKTHVAKEYSEVDTRSTMSNISHVVPLELKNSDQFTGLHLEAQSSSFAKEQNALSPATEKVMSPPEFSKGLKDLETNPIATKDVTHIGEGLNEPGTKPSGAIDVPQIGEGLKDPGTKSTAAIDVPHIGEVLENPGTNSSAILVPPKSLLSHASGLRPTRQPLFSPDLNIQEVPLEALLGHRPVTDSQQVQLRSQILVYGALLQGLLPDESYMVGAFMDTTAAMQESGKEQARTMWANSWQAAAKSQNKFMKIKTHIPVLPSTSALPSGLLDATSKVPIATSSVSVVLPSMLPSAIRSPVLDVRFSTSAGLRSFPISSGVEIPLISTFGTRSSLAAPLQTSSNVFSAAVSTAMLHAETTRRLTGFQAPFTEPWQWAVGSYVLHPQIPPFSVPSTSAAWWSSSSYLRPPVPASELRNAASVPGSAYTMGHTPQDDAAANMGSSLQLLSPFVGSTIGSSISMSSADPAKNGKDARARRTTRLLETRSRKRLKSDSFELSLVSEVASVHDKSKESSFLQMGPNKECIDPPATEGYISSIAYKDNSSEPLSLSKGVEVAGNTTPISHLEGRNTMELIHGVGQSSQLQGPSNSTVETPMSLSLIALSSCPTTLQEIVPSSNDTSLTLQNKGGPAFACRPDDSTIEAGKLEEAKVLAENIEATASSALQLSQSFWSELSSHTNADAAANKEAEIAFLAATITAAITAVKAAAAAGKVAYEAAIQAKDIVSEVLKRTHSTLSVSASEYLTESQANTMSCIDNAKKAAAERVEAASLSTKKARILDGVVQAVDLAAKAASQAGAIITLGDPIPFSLRSLREGGVDAFLESRSTISAKRPGLDLLEGIKTSQQDTVMTTMEIDGLLPSIGLEAGASSQKEELERSSRRVTAKKIGKDATGMEIKKTKDTQKMGKNSQRENPRISTTSMTATKRSEAITAVAELILEAEEEKSRKTRENTLMEQEKLSRIVDDMKEGIAVEVIQEEDGIREGWFKARVLKVEDGKVLVVYDDLYDDDEDHQLEDWVPLPTCLDDAPRVRLLKDDGNRKRRRSTIGNQMWLIGDHVDALLNDGWWEGIVKCVNEEDEKLVTVRLLDGEAVVMKSWNLRPALTWRDGCWVPWTVSRQDISEQEDAGTAVKRQKIQKGHVDVHVNDKAKLLPTTKSGVAGKGTSKEKPANDIAPGLDDKNLPERSLSTKGVSMLKRNKKILSQKDSNTKGTNRETSKVVFGVPKPTKKRKSMVDIAKAQPMDIKGTKSLSKNKKEATLEKALLWSRDRKKREQGAGEAEVRADKKEDMLQAKLKAKNPKIDKDRPSSARTSPSVATNVSTHGMSTKSSNLVVKKKQANSGVTRDPSSHEAGVSTTMTVQQKPAKSLPYHFRKQLENLDRLQQTREKADTGGSETDDFRRSRRMLQPSFKLLEGLQSSPKTSK</sequence>
<proteinExistence type="predicted"/>
<dbReference type="EMBL" id="CM055104">
    <property type="protein sequence ID" value="KAJ7534688.1"/>
    <property type="molecule type" value="Genomic_DNA"/>
</dbReference>
<name>A0ACC2BY39_DIPCM</name>
<protein>
    <submittedName>
        <fullName evidence="1">Uncharacterized protein</fullName>
    </submittedName>
</protein>
<evidence type="ECO:0000313" key="2">
    <source>
        <dbReference type="Proteomes" id="UP001162992"/>
    </source>
</evidence>